<feature type="transmembrane region" description="Helical" evidence="1">
    <location>
        <begin position="12"/>
        <end position="33"/>
    </location>
</feature>
<name>A0A0A7PJF7_9SPHN</name>
<dbReference type="KEGG" id="sphk:SKP52_05735"/>
<evidence type="ECO:0000256" key="1">
    <source>
        <dbReference type="SAM" id="Phobius"/>
    </source>
</evidence>
<dbReference type="Proteomes" id="UP000030907">
    <property type="component" value="Chromosome"/>
</dbReference>
<proteinExistence type="predicted"/>
<dbReference type="PIRSF" id="PIRSF011386">
    <property type="entry name" value="FixH"/>
    <property type="match status" value="1"/>
</dbReference>
<organism evidence="2 3">
    <name type="scientific">Sphingopyxis fribergensis</name>
    <dbReference type="NCBI Taxonomy" id="1515612"/>
    <lineage>
        <taxon>Bacteria</taxon>
        <taxon>Pseudomonadati</taxon>
        <taxon>Pseudomonadota</taxon>
        <taxon>Alphaproteobacteria</taxon>
        <taxon>Sphingomonadales</taxon>
        <taxon>Sphingomonadaceae</taxon>
        <taxon>Sphingopyxis</taxon>
    </lineage>
</organism>
<dbReference type="AlphaFoldDB" id="A0A0A7PJF7"/>
<keyword evidence="3" id="KW-1185">Reference proteome</keyword>
<dbReference type="HOGENOM" id="CLU_111458_2_0_5"/>
<dbReference type="RefSeq" id="WP_039572692.1">
    <property type="nucleotide sequence ID" value="NZ_CP009122.1"/>
</dbReference>
<reference evidence="2 3" key="1">
    <citation type="journal article" date="2015" name="Int. J. Syst. Evol. Microbiol.">
        <title>Description of Sphingopyxis fribergensis sp. nov. - a soil bacterium with the ability to degrade styrene and phenylacetic acid.</title>
        <authorList>
            <person name="Oelschlagel M."/>
            <person name="Ruckert C."/>
            <person name="Kalinowski J."/>
            <person name="Schmidt G."/>
            <person name="Schlomann M."/>
            <person name="Tischler D."/>
        </authorList>
    </citation>
    <scope>NUCLEOTIDE SEQUENCE [LARGE SCALE GENOMIC DNA]</scope>
    <source>
        <strain evidence="2 3">Kp5.2</strain>
    </source>
</reference>
<accession>A0A0A7PJF7</accession>
<evidence type="ECO:0000313" key="2">
    <source>
        <dbReference type="EMBL" id="AJA08072.1"/>
    </source>
</evidence>
<gene>
    <name evidence="2" type="ORF">SKP52_05735</name>
</gene>
<protein>
    <submittedName>
        <fullName evidence="2">Putative membrane protein</fullName>
    </submittedName>
</protein>
<keyword evidence="1" id="KW-1133">Transmembrane helix</keyword>
<keyword evidence="1" id="KW-0812">Transmembrane</keyword>
<dbReference type="STRING" id="1515612.SKP52_05735"/>
<dbReference type="OrthoDB" id="1495896at2"/>
<dbReference type="InterPro" id="IPR008620">
    <property type="entry name" value="FixH"/>
</dbReference>
<sequence length="156" mass="17466">MTEQSRRKAFTGWHMTGILVAFFGVVMVVNFTMATLASSSFGGTVVDNSYVASQNYNEWLRRAADQDRLGWQEQLDLDAARHIRVAVRKDDQPLTQLAVQATLSHPLGRMPARVMVFEPVGGGILRSTQAVPAGRWWLDLAVRHGDEDAHYRVNVQ</sequence>
<dbReference type="EMBL" id="CP009122">
    <property type="protein sequence ID" value="AJA08072.1"/>
    <property type="molecule type" value="Genomic_DNA"/>
</dbReference>
<dbReference type="InterPro" id="IPR018037">
    <property type="entry name" value="FixH_proteobacterial"/>
</dbReference>
<evidence type="ECO:0000313" key="3">
    <source>
        <dbReference type="Proteomes" id="UP000030907"/>
    </source>
</evidence>
<dbReference type="Pfam" id="PF05751">
    <property type="entry name" value="FixH"/>
    <property type="match status" value="1"/>
</dbReference>
<keyword evidence="1" id="KW-0472">Membrane</keyword>